<gene>
    <name evidence="2" type="ORF">Scep_007333</name>
</gene>
<reference evidence="2 3" key="1">
    <citation type="submission" date="2024-01" db="EMBL/GenBank/DDBJ databases">
        <title>Genome assemblies of Stephania.</title>
        <authorList>
            <person name="Yang L."/>
        </authorList>
    </citation>
    <scope>NUCLEOTIDE SEQUENCE [LARGE SCALE GENOMIC DNA]</scope>
    <source>
        <strain evidence="2">JXDWG</strain>
        <tissue evidence="2">Leaf</tissue>
    </source>
</reference>
<dbReference type="EMBL" id="JBBNAG010000003">
    <property type="protein sequence ID" value="KAK9148576.1"/>
    <property type="molecule type" value="Genomic_DNA"/>
</dbReference>
<feature type="region of interest" description="Disordered" evidence="1">
    <location>
        <begin position="1"/>
        <end position="50"/>
    </location>
</feature>
<organism evidence="2 3">
    <name type="scientific">Stephania cephalantha</name>
    <dbReference type="NCBI Taxonomy" id="152367"/>
    <lineage>
        <taxon>Eukaryota</taxon>
        <taxon>Viridiplantae</taxon>
        <taxon>Streptophyta</taxon>
        <taxon>Embryophyta</taxon>
        <taxon>Tracheophyta</taxon>
        <taxon>Spermatophyta</taxon>
        <taxon>Magnoliopsida</taxon>
        <taxon>Ranunculales</taxon>
        <taxon>Menispermaceae</taxon>
        <taxon>Menispermoideae</taxon>
        <taxon>Cissampelideae</taxon>
        <taxon>Stephania</taxon>
    </lineage>
</organism>
<evidence type="ECO:0000256" key="1">
    <source>
        <dbReference type="SAM" id="MobiDB-lite"/>
    </source>
</evidence>
<keyword evidence="3" id="KW-1185">Reference proteome</keyword>
<feature type="compositionally biased region" description="Basic and acidic residues" evidence="1">
    <location>
        <begin position="40"/>
        <end position="50"/>
    </location>
</feature>
<protein>
    <submittedName>
        <fullName evidence="2">Uncharacterized protein</fullName>
    </submittedName>
</protein>
<evidence type="ECO:0000313" key="2">
    <source>
        <dbReference type="EMBL" id="KAK9148576.1"/>
    </source>
</evidence>
<dbReference type="Proteomes" id="UP001419268">
    <property type="component" value="Unassembled WGS sequence"/>
</dbReference>
<sequence length="50" mass="5364">MAMDDYGEAEARTGSRRHGRGLVEEELVDSRPGGGPDGPAGRDDGERHQL</sequence>
<comment type="caution">
    <text evidence="2">The sequence shown here is derived from an EMBL/GenBank/DDBJ whole genome shotgun (WGS) entry which is preliminary data.</text>
</comment>
<accession>A0AAP0K9S6</accession>
<name>A0AAP0K9S6_9MAGN</name>
<evidence type="ECO:0000313" key="3">
    <source>
        <dbReference type="Proteomes" id="UP001419268"/>
    </source>
</evidence>
<dbReference type="AlphaFoldDB" id="A0AAP0K9S6"/>
<proteinExistence type="predicted"/>